<evidence type="ECO:0000313" key="7">
    <source>
        <dbReference type="Proteomes" id="UP000054408"/>
    </source>
</evidence>
<feature type="compositionally biased region" description="Acidic residues" evidence="4">
    <location>
        <begin position="989"/>
        <end position="1000"/>
    </location>
</feature>
<dbReference type="SUPFAM" id="SSF54495">
    <property type="entry name" value="UBC-like"/>
    <property type="match status" value="2"/>
</dbReference>
<feature type="region of interest" description="Disordered" evidence="4">
    <location>
        <begin position="981"/>
        <end position="1000"/>
    </location>
</feature>
<feature type="domain" description="UBC core" evidence="5">
    <location>
        <begin position="242"/>
        <end position="404"/>
    </location>
</feature>
<dbReference type="EMBL" id="GL349438">
    <property type="protein sequence ID" value="KNC54624.1"/>
    <property type="molecule type" value="Genomic_DNA"/>
</dbReference>
<dbReference type="CDD" id="cd23810">
    <property type="entry name" value="UBCc_BIRC6"/>
    <property type="match status" value="1"/>
</dbReference>
<dbReference type="InterPro" id="IPR000608">
    <property type="entry name" value="UBC"/>
</dbReference>
<dbReference type="PANTHER" id="PTHR46116">
    <property type="entry name" value="(E3-INDEPENDENT) E2 UBIQUITIN-CONJUGATING ENZYME"/>
    <property type="match status" value="1"/>
</dbReference>
<evidence type="ECO:0000313" key="6">
    <source>
        <dbReference type="EMBL" id="KNC54624.1"/>
    </source>
</evidence>
<dbReference type="InterPro" id="IPR016135">
    <property type="entry name" value="UBQ-conjugating_enzyme/RWD"/>
</dbReference>
<feature type="region of interest" description="Disordered" evidence="4">
    <location>
        <begin position="432"/>
        <end position="482"/>
    </location>
</feature>
<dbReference type="eggNOG" id="KOG0895">
    <property type="taxonomic scope" value="Eukaryota"/>
</dbReference>
<organism evidence="6 7">
    <name type="scientific">Thecamonas trahens ATCC 50062</name>
    <dbReference type="NCBI Taxonomy" id="461836"/>
    <lineage>
        <taxon>Eukaryota</taxon>
        <taxon>Apusozoa</taxon>
        <taxon>Apusomonadida</taxon>
        <taxon>Apusomonadidae</taxon>
        <taxon>Thecamonas</taxon>
    </lineage>
</organism>
<dbReference type="CDD" id="cd23802">
    <property type="entry name" value="UBCc_UBE2Q"/>
    <property type="match status" value="1"/>
</dbReference>
<keyword evidence="7" id="KW-1185">Reference proteome</keyword>
<evidence type="ECO:0000256" key="4">
    <source>
        <dbReference type="SAM" id="MobiDB-lite"/>
    </source>
</evidence>
<evidence type="ECO:0000256" key="1">
    <source>
        <dbReference type="ARBA" id="ARBA00022679"/>
    </source>
</evidence>
<gene>
    <name evidence="6" type="ORF">AMSG_01478</name>
</gene>
<protein>
    <recommendedName>
        <fullName evidence="5">UBC core domain-containing protein</fullName>
    </recommendedName>
</protein>
<evidence type="ECO:0000256" key="2">
    <source>
        <dbReference type="ARBA" id="ARBA00022786"/>
    </source>
</evidence>
<proteinExistence type="predicted"/>
<feature type="region of interest" description="Disordered" evidence="4">
    <location>
        <begin position="693"/>
        <end position="714"/>
    </location>
</feature>
<dbReference type="SMART" id="SM00212">
    <property type="entry name" value="UBCc"/>
    <property type="match status" value="1"/>
</dbReference>
<dbReference type="OMA" id="LENWNPI"/>
<dbReference type="AlphaFoldDB" id="A0A0L0DQQ6"/>
<feature type="compositionally biased region" description="Low complexity" evidence="4">
    <location>
        <begin position="459"/>
        <end position="476"/>
    </location>
</feature>
<dbReference type="OrthoDB" id="1926878at2759"/>
<feature type="compositionally biased region" description="Basic and acidic residues" evidence="4">
    <location>
        <begin position="443"/>
        <end position="455"/>
    </location>
</feature>
<feature type="domain" description="UBC core" evidence="5">
    <location>
        <begin position="768"/>
        <end position="935"/>
    </location>
</feature>
<dbReference type="GO" id="GO:0016740">
    <property type="term" value="F:transferase activity"/>
    <property type="evidence" value="ECO:0007669"/>
    <property type="project" value="UniProtKB-KW"/>
</dbReference>
<dbReference type="PANTHER" id="PTHR46116:SF39">
    <property type="entry name" value="BACULOVIRAL IAP REPEAT-CONTAINING PROTEIN 6"/>
    <property type="match status" value="1"/>
</dbReference>
<evidence type="ECO:0000259" key="5">
    <source>
        <dbReference type="PROSITE" id="PS50127"/>
    </source>
</evidence>
<dbReference type="Proteomes" id="UP000054408">
    <property type="component" value="Unassembled WGS sequence"/>
</dbReference>
<evidence type="ECO:0000256" key="3">
    <source>
        <dbReference type="SAM" id="Coils"/>
    </source>
</evidence>
<keyword evidence="3" id="KW-0175">Coiled coil</keyword>
<accession>A0A0L0DQQ6</accession>
<name>A0A0L0DQQ6_THETB</name>
<dbReference type="PROSITE" id="PS50127">
    <property type="entry name" value="UBC_2"/>
    <property type="match status" value="2"/>
</dbReference>
<dbReference type="Pfam" id="PF00179">
    <property type="entry name" value="UQ_con"/>
    <property type="match status" value="1"/>
</dbReference>
<dbReference type="STRING" id="461836.A0A0L0DQQ6"/>
<reference evidence="6 7" key="1">
    <citation type="submission" date="2010-05" db="EMBL/GenBank/DDBJ databases">
        <title>The Genome Sequence of Thecamonas trahens ATCC 50062.</title>
        <authorList>
            <consortium name="The Broad Institute Genome Sequencing Platform"/>
            <person name="Russ C."/>
            <person name="Cuomo C."/>
            <person name="Shea T."/>
            <person name="Young S.K."/>
            <person name="Zeng Q."/>
            <person name="Koehrsen M."/>
            <person name="Haas B."/>
            <person name="Borodovsky M."/>
            <person name="Guigo R."/>
            <person name="Alvarado L."/>
            <person name="Berlin A."/>
            <person name="Bochicchio J."/>
            <person name="Borenstein D."/>
            <person name="Chapman S."/>
            <person name="Chen Z."/>
            <person name="Freedman E."/>
            <person name="Gellesch M."/>
            <person name="Goldberg J."/>
            <person name="Griggs A."/>
            <person name="Gujja S."/>
            <person name="Heilman E."/>
            <person name="Heiman D."/>
            <person name="Hepburn T."/>
            <person name="Howarth C."/>
            <person name="Jen D."/>
            <person name="Larson L."/>
            <person name="Mehta T."/>
            <person name="Park D."/>
            <person name="Pearson M."/>
            <person name="Roberts A."/>
            <person name="Saif S."/>
            <person name="Shenoy N."/>
            <person name="Sisk P."/>
            <person name="Stolte C."/>
            <person name="Sykes S."/>
            <person name="Thomson T."/>
            <person name="Walk T."/>
            <person name="White J."/>
            <person name="Yandava C."/>
            <person name="Burger G."/>
            <person name="Gray M.W."/>
            <person name="Holland P.W.H."/>
            <person name="King N."/>
            <person name="Lang F.B.F."/>
            <person name="Roger A.J."/>
            <person name="Ruiz-Trillo I."/>
            <person name="Lander E."/>
            <person name="Nusbaum C."/>
        </authorList>
    </citation>
    <scope>NUCLEOTIDE SEQUENCE [LARGE SCALE GENOMIC DNA]</scope>
    <source>
        <strain evidence="6 7">ATCC 50062</strain>
    </source>
</reference>
<dbReference type="RefSeq" id="XP_013761531.1">
    <property type="nucleotide sequence ID" value="XM_013906077.1"/>
</dbReference>
<feature type="coiled-coil region" evidence="3">
    <location>
        <begin position="195"/>
        <end position="225"/>
    </location>
</feature>
<dbReference type="GeneID" id="25561227"/>
<keyword evidence="1" id="KW-0808">Transferase</keyword>
<sequence>MSELSTAESIVQEVHAGMAKANNHAAGVTDVSCSRDGDSSPWTLSLVLVPDSDATVLASISVDVLIPAAYPHADDEYLFVSLKAEAPSPAAAWASDINSSTMAQPPASLSVAGLVERMVASYALRSKRAHSPAAGKSEVFSDDSDDYEFDDDGYGSSSVIEMSGYSSDGELGLGGDLDVTSEAYLEQELRVLKLKKRWRVKEDELRAAKEREEEAERRRFRARRTSREKMQEEAKQVFTSSAASGILTNDLLELMKEEAASGIVVTPIDDNIYEWSVKVSQFDESSDMAAGLRAISAAHDYDYAELRVSFVMDLHPFYPPTVSLVRPRFQAFMMSKVTCMDALKFSNWNPVVSMKAVLTQIKNLLASLGRLEVDDPRNDPIGYPEGAYSELERNLLKLETTSEVEARANIIYADQLAEFGAAALAPQVAPPDIAGPPSVTITSRDDGTPVKKRETMPVGESPLAAEPPLASPGESEMQPEATKQQYWAKGTGYGHGSGLSASWDVNAYLAAQQEKDIRMVRILDAVRDAIAVPDLPAEHVRAVTESALVPFIVLQLRNDALLDIARHDKLYTVVFDIVAAIASSPDLAPLLDLADNQTSSIFSQLTKLATMAKAFLRIVGSVASPTQTAASYAFAVRAYNTASAAGHTAPSSDEPSSDKQAGLARAILAVYEAAVEATKAVRAATRVAMDIEGGAGSSAKGKTDDESSAALPSSASEFRPLAADAQDAEAESLYAHALGELQFREGEMDMTKHHYQKMVLSMPPPSAPKILRLAQEQSSLATSLPLTLSSSVFVLVSEDRTDCMQALIMGPEDTPYASGAFLFDIAFPASYPSSNPLVNLQTTGAGSVRFNPNLYNCGKVCLSLLGTWSGAEGENWNAETSTFLQVLISIQSLILVPHPYFNEPGYERSMGTPEGDRASASYSRLRQVATIRYAMREQIESPPRGFETIIRAHFSSSSTSSSPPSEAAELRRETNALRTVLASLTMPDIEADSDDSDSDE</sequence>
<keyword evidence="2" id="KW-0833">Ubl conjugation pathway</keyword>
<dbReference type="Gene3D" id="3.10.110.10">
    <property type="entry name" value="Ubiquitin Conjugating Enzyme"/>
    <property type="match status" value="2"/>
</dbReference>
<dbReference type="eggNOG" id="KOG0897">
    <property type="taxonomic scope" value="Eukaryota"/>
</dbReference>